<name>A0ABR1AIH3_POLSC</name>
<protein>
    <submittedName>
        <fullName evidence="2">Uncharacterized protein</fullName>
    </submittedName>
</protein>
<dbReference type="Proteomes" id="UP001359485">
    <property type="component" value="Unassembled WGS sequence"/>
</dbReference>
<accession>A0ABR1AIH3</accession>
<evidence type="ECO:0000256" key="1">
    <source>
        <dbReference type="SAM" id="MobiDB-lite"/>
    </source>
</evidence>
<proteinExistence type="predicted"/>
<organism evidence="2 3">
    <name type="scientific">Polyplax serrata</name>
    <name type="common">Common mouse louse</name>
    <dbReference type="NCBI Taxonomy" id="468196"/>
    <lineage>
        <taxon>Eukaryota</taxon>
        <taxon>Metazoa</taxon>
        <taxon>Ecdysozoa</taxon>
        <taxon>Arthropoda</taxon>
        <taxon>Hexapoda</taxon>
        <taxon>Insecta</taxon>
        <taxon>Pterygota</taxon>
        <taxon>Neoptera</taxon>
        <taxon>Paraneoptera</taxon>
        <taxon>Psocodea</taxon>
        <taxon>Troctomorpha</taxon>
        <taxon>Phthiraptera</taxon>
        <taxon>Anoplura</taxon>
        <taxon>Polyplacidae</taxon>
        <taxon>Polyplax</taxon>
    </lineage>
</organism>
<feature type="compositionally biased region" description="Basic and acidic residues" evidence="1">
    <location>
        <begin position="73"/>
        <end position="93"/>
    </location>
</feature>
<reference evidence="2 3" key="1">
    <citation type="submission" date="2023-09" db="EMBL/GenBank/DDBJ databases">
        <title>Genomes of two closely related lineages of the louse Polyplax serrata with different host specificities.</title>
        <authorList>
            <person name="Martinu J."/>
            <person name="Tarabai H."/>
            <person name="Stefka J."/>
            <person name="Hypsa V."/>
        </authorList>
    </citation>
    <scope>NUCLEOTIDE SEQUENCE [LARGE SCALE GENOMIC DNA]</scope>
    <source>
        <strain evidence="2">98ZLc_SE</strain>
    </source>
</reference>
<evidence type="ECO:0000313" key="2">
    <source>
        <dbReference type="EMBL" id="KAK6620173.1"/>
    </source>
</evidence>
<gene>
    <name evidence="2" type="ORF">RUM44_006574</name>
</gene>
<dbReference type="EMBL" id="JAWJWF010000048">
    <property type="protein sequence ID" value="KAK6620173.1"/>
    <property type="molecule type" value="Genomic_DNA"/>
</dbReference>
<evidence type="ECO:0000313" key="3">
    <source>
        <dbReference type="Proteomes" id="UP001359485"/>
    </source>
</evidence>
<sequence>MNVFAGEVSGRLKNDRAQEIPNSNSFERVVSSLGKRQSHSKKNYTVGRRMLGCRGSGSSDELLRSNGRTKRSPFPEKARPAGKHPTGEMRQQQEPDAITGDFSDVWK</sequence>
<keyword evidence="3" id="KW-1185">Reference proteome</keyword>
<feature type="region of interest" description="Disordered" evidence="1">
    <location>
        <begin position="31"/>
        <end position="107"/>
    </location>
</feature>
<comment type="caution">
    <text evidence="2">The sequence shown here is derived from an EMBL/GenBank/DDBJ whole genome shotgun (WGS) entry which is preliminary data.</text>
</comment>